<evidence type="ECO:0008006" key="3">
    <source>
        <dbReference type="Google" id="ProtNLM"/>
    </source>
</evidence>
<evidence type="ECO:0000256" key="1">
    <source>
        <dbReference type="ARBA" id="ARBA00004906"/>
    </source>
</evidence>
<reference evidence="2" key="1">
    <citation type="submission" date="2019-12" db="EMBL/GenBank/DDBJ databases">
        <title>Genome sequencing and annotation of Brassica cretica.</title>
        <authorList>
            <person name="Studholme D.J."/>
            <person name="Sarris P.F."/>
        </authorList>
    </citation>
    <scope>NUCLEOTIDE SEQUENCE</scope>
    <source>
        <strain evidence="2">PFS-102/07</strain>
        <tissue evidence="2">Leaf</tissue>
    </source>
</reference>
<dbReference type="InterPro" id="IPR011333">
    <property type="entry name" value="SKP1/BTB/POZ_sf"/>
</dbReference>
<comment type="caution">
    <text evidence="2">The sequence shown here is derived from an EMBL/GenBank/DDBJ whole genome shotgun (WGS) entry which is preliminary data.</text>
</comment>
<gene>
    <name evidence="2" type="ORF">F2Q70_00008682</name>
</gene>
<dbReference type="InterPro" id="IPR044784">
    <property type="entry name" value="At1g01640-like"/>
</dbReference>
<proteinExistence type="predicted"/>
<organism evidence="2">
    <name type="scientific">Brassica cretica</name>
    <name type="common">Mustard</name>
    <dbReference type="NCBI Taxonomy" id="69181"/>
    <lineage>
        <taxon>Eukaryota</taxon>
        <taxon>Viridiplantae</taxon>
        <taxon>Streptophyta</taxon>
        <taxon>Embryophyta</taxon>
        <taxon>Tracheophyta</taxon>
        <taxon>Spermatophyta</taxon>
        <taxon>Magnoliopsida</taxon>
        <taxon>eudicotyledons</taxon>
        <taxon>Gunneridae</taxon>
        <taxon>Pentapetalae</taxon>
        <taxon>rosids</taxon>
        <taxon>malvids</taxon>
        <taxon>Brassicales</taxon>
        <taxon>Brassicaceae</taxon>
        <taxon>Brassiceae</taxon>
        <taxon>Brassica</taxon>
    </lineage>
</organism>
<name>A0A8S9MBH7_BRACR</name>
<comment type="pathway">
    <text evidence="1">Protein modification; protein ubiquitination.</text>
</comment>
<accession>A0A8S9MBH7</accession>
<sequence length="49" mass="5355">MATQNNKEIFLGGLKKLFKEQWQADVLLKAGNSDKGATISAHKLVLVLS</sequence>
<dbReference type="PANTHER" id="PTHR47274">
    <property type="entry name" value="BTB/POZ DOMAIN CONTAINING PROTEIN, EXPRESSED-RELATED"/>
    <property type="match status" value="1"/>
</dbReference>
<dbReference type="EMBL" id="QGKY02000089">
    <property type="protein sequence ID" value="KAF2614546.1"/>
    <property type="molecule type" value="Genomic_DNA"/>
</dbReference>
<dbReference type="AlphaFoldDB" id="A0A8S9MBH7"/>
<dbReference type="PANTHER" id="PTHR47274:SF5">
    <property type="entry name" value="BTB DOMAIN-CONTAINING PROTEIN"/>
    <property type="match status" value="1"/>
</dbReference>
<evidence type="ECO:0000313" key="2">
    <source>
        <dbReference type="EMBL" id="KAF2614546.1"/>
    </source>
</evidence>
<dbReference type="Gene3D" id="3.30.710.10">
    <property type="entry name" value="Potassium Channel Kv1.1, Chain A"/>
    <property type="match status" value="1"/>
</dbReference>
<protein>
    <recommendedName>
        <fullName evidence="3">BTB domain-containing protein</fullName>
    </recommendedName>
</protein>